<accession>A0A5B0NUL4</accession>
<dbReference type="Proteomes" id="UP000325313">
    <property type="component" value="Unassembled WGS sequence"/>
</dbReference>
<evidence type="ECO:0000313" key="2">
    <source>
        <dbReference type="EMBL" id="KAA1067561.1"/>
    </source>
</evidence>
<name>A0A5B0NUL4_PUCGR</name>
<gene>
    <name evidence="2" type="ORF">PGT21_009489</name>
    <name evidence="3" type="ORF">PGTUg99_018535</name>
</gene>
<dbReference type="EMBL" id="VSWC01000184">
    <property type="protein sequence ID" value="KAA1067561.1"/>
    <property type="molecule type" value="Genomic_DNA"/>
</dbReference>
<organism evidence="3 5">
    <name type="scientific">Puccinia graminis f. sp. tritici</name>
    <dbReference type="NCBI Taxonomy" id="56615"/>
    <lineage>
        <taxon>Eukaryota</taxon>
        <taxon>Fungi</taxon>
        <taxon>Dikarya</taxon>
        <taxon>Basidiomycota</taxon>
        <taxon>Pucciniomycotina</taxon>
        <taxon>Pucciniomycetes</taxon>
        <taxon>Pucciniales</taxon>
        <taxon>Pucciniaceae</taxon>
        <taxon>Puccinia</taxon>
    </lineage>
</organism>
<feature type="region of interest" description="Disordered" evidence="1">
    <location>
        <begin position="42"/>
        <end position="78"/>
    </location>
</feature>
<feature type="compositionally biased region" description="Polar residues" evidence="1">
    <location>
        <begin position="17"/>
        <end position="28"/>
    </location>
</feature>
<dbReference type="EMBL" id="VDEP01000377">
    <property type="protein sequence ID" value="KAA1092194.1"/>
    <property type="molecule type" value="Genomic_DNA"/>
</dbReference>
<protein>
    <submittedName>
        <fullName evidence="3">Uncharacterized protein</fullName>
    </submittedName>
</protein>
<evidence type="ECO:0000256" key="1">
    <source>
        <dbReference type="SAM" id="MobiDB-lite"/>
    </source>
</evidence>
<reference evidence="4 5" key="1">
    <citation type="submission" date="2019-05" db="EMBL/GenBank/DDBJ databases">
        <title>Emergence of the Ug99 lineage of the wheat stem rust pathogen through somatic hybridization.</title>
        <authorList>
            <person name="Li F."/>
            <person name="Upadhyaya N.M."/>
            <person name="Sperschneider J."/>
            <person name="Matny O."/>
            <person name="Nguyen-Phuc H."/>
            <person name="Mago R."/>
            <person name="Raley C."/>
            <person name="Miller M.E."/>
            <person name="Silverstein K.A.T."/>
            <person name="Henningsen E."/>
            <person name="Hirsch C.D."/>
            <person name="Visser B."/>
            <person name="Pretorius Z.A."/>
            <person name="Steffenson B.J."/>
            <person name="Schwessinger B."/>
            <person name="Dodds P.N."/>
            <person name="Figueroa M."/>
        </authorList>
    </citation>
    <scope>NUCLEOTIDE SEQUENCE [LARGE SCALE GENOMIC DNA]</scope>
    <source>
        <strain evidence="2">21-0</strain>
        <strain evidence="3 5">Ug99</strain>
    </source>
</reference>
<dbReference type="AlphaFoldDB" id="A0A5B0NUL4"/>
<feature type="region of interest" description="Disordered" evidence="1">
    <location>
        <begin position="1"/>
        <end position="28"/>
    </location>
</feature>
<evidence type="ECO:0000313" key="5">
    <source>
        <dbReference type="Proteomes" id="UP000325313"/>
    </source>
</evidence>
<evidence type="ECO:0000313" key="4">
    <source>
        <dbReference type="Proteomes" id="UP000324748"/>
    </source>
</evidence>
<sequence>MSTTGAPRRQSGEGFAGQTNRLRPSQTFLSADVRLPGLSNEVSSSWIHHNPTVTPPPQNNLPSRRDDSRVGTACMHGSGQTGWLALTEHRRDDRWVNPACMKTGGMTAGHADDVYMWRADDSVIPTVGRPTDPRRPAVNDLTTGG</sequence>
<keyword evidence="4" id="KW-1185">Reference proteome</keyword>
<dbReference type="Proteomes" id="UP000324748">
    <property type="component" value="Unassembled WGS sequence"/>
</dbReference>
<evidence type="ECO:0000313" key="3">
    <source>
        <dbReference type="EMBL" id="KAA1092194.1"/>
    </source>
</evidence>
<proteinExistence type="predicted"/>
<feature type="region of interest" description="Disordered" evidence="1">
    <location>
        <begin position="126"/>
        <end position="145"/>
    </location>
</feature>
<comment type="caution">
    <text evidence="3">The sequence shown here is derived from an EMBL/GenBank/DDBJ whole genome shotgun (WGS) entry which is preliminary data.</text>
</comment>